<accession>A0AB35Z0X8</accession>
<organism evidence="2 4">
    <name type="scientific">Aequorivita flava</name>
    <dbReference type="NCBI Taxonomy" id="3114371"/>
    <lineage>
        <taxon>Bacteria</taxon>
        <taxon>Pseudomonadati</taxon>
        <taxon>Bacteroidota</taxon>
        <taxon>Flavobacteriia</taxon>
        <taxon>Flavobacteriales</taxon>
        <taxon>Flavobacteriaceae</taxon>
        <taxon>Aequorivita</taxon>
    </lineage>
</organism>
<sequence length="422" mass="48372">MTKKKGVIEDQSKSTNMKLNRILYIILVLILFTSCKSKLIYQSIDFENNYKFNSEIQEELVKDTVAWKYQISAGEYAINGDYKNALEQWDVAFPGSAKTLSQKQIDSIIAKYKIVPAINYIVEQAKSNQIVIINEAHYNSSHRAFTEKLLPKLYEIGYTNLGLEALTNGENVDSLLNKRGYPIQESGYYTKDPKFGNLIRTALQNGYTVFPYERTSRTNGKEREIEQAENIKKIIDKNPNEKYIIHCGFGHVLEGDVQNWEKAMAGRLYEFTGINPLTINQTKYSERSKPELNNPLLEALALSEPSILLDENGKPLKYTKEESYTDIAVFHPITNYLNDRPNWLFDSDNKEIKIDLKDVNISFPVMVLAYFKDEDTTKAVPTDIIEIQNKNALGHLALKSGTYVIVVTNKMRRSLKFELKVK</sequence>
<evidence type="ECO:0000256" key="1">
    <source>
        <dbReference type="SAM" id="Phobius"/>
    </source>
</evidence>
<gene>
    <name evidence="3" type="ORF">VZD24_13160</name>
    <name evidence="2" type="ORF">VZD85_13575</name>
</gene>
<dbReference type="Proteomes" id="UP001390963">
    <property type="component" value="Unassembled WGS sequence"/>
</dbReference>
<protein>
    <submittedName>
        <fullName evidence="2">Uncharacterized protein</fullName>
    </submittedName>
</protein>
<keyword evidence="1" id="KW-0472">Membrane</keyword>
<evidence type="ECO:0000313" key="4">
    <source>
        <dbReference type="Proteomes" id="UP001388259"/>
    </source>
</evidence>
<proteinExistence type="predicted"/>
<dbReference type="PROSITE" id="PS51257">
    <property type="entry name" value="PROKAR_LIPOPROTEIN"/>
    <property type="match status" value="1"/>
</dbReference>
<name>A0AB35Z0X8_9FLAO</name>
<keyword evidence="1" id="KW-0812">Transmembrane</keyword>
<keyword evidence="1" id="KW-1133">Transmembrane helix</keyword>
<dbReference type="EMBL" id="JBANCF010000013">
    <property type="protein sequence ID" value="MEM0574468.1"/>
    <property type="molecule type" value="Genomic_DNA"/>
</dbReference>
<evidence type="ECO:0000313" key="2">
    <source>
        <dbReference type="EMBL" id="MEM0519387.1"/>
    </source>
</evidence>
<dbReference type="EMBL" id="JAZBJM010000012">
    <property type="protein sequence ID" value="MEM0519387.1"/>
    <property type="molecule type" value="Genomic_DNA"/>
</dbReference>
<comment type="caution">
    <text evidence="2">The sequence shown here is derived from an EMBL/GenBank/DDBJ whole genome shotgun (WGS) entry which is preliminary data.</text>
</comment>
<feature type="transmembrane region" description="Helical" evidence="1">
    <location>
        <begin position="21"/>
        <end position="41"/>
    </location>
</feature>
<reference evidence="2 5" key="1">
    <citation type="submission" date="2024-01" db="EMBL/GenBank/DDBJ databases">
        <title>Aequorivita flavus sp. nov., isolated from deep-sea sediment.</title>
        <authorList>
            <person name="Chen X."/>
        </authorList>
    </citation>
    <scope>NUCLEOTIDE SEQUENCE</scope>
    <source>
        <strain evidence="2">MCCC 1A16923</strain>
        <strain evidence="3 5">MCCC 1A16935</strain>
    </source>
</reference>
<keyword evidence="5" id="KW-1185">Reference proteome</keyword>
<dbReference type="Proteomes" id="UP001388259">
    <property type="component" value="Unassembled WGS sequence"/>
</dbReference>
<evidence type="ECO:0000313" key="3">
    <source>
        <dbReference type="EMBL" id="MEM0574468.1"/>
    </source>
</evidence>
<dbReference type="RefSeq" id="WP_342687882.1">
    <property type="nucleotide sequence ID" value="NZ_JAZBJM010000012.1"/>
</dbReference>
<evidence type="ECO:0000313" key="5">
    <source>
        <dbReference type="Proteomes" id="UP001390963"/>
    </source>
</evidence>
<dbReference type="AlphaFoldDB" id="A0AB35Z0X8"/>